<dbReference type="EMBL" id="WUTW01000004">
    <property type="protein sequence ID" value="MXQ66311.1"/>
    <property type="molecule type" value="Genomic_DNA"/>
</dbReference>
<dbReference type="InterPro" id="IPR048447">
    <property type="entry name" value="DUF1980_C"/>
</dbReference>
<comment type="caution">
    <text evidence="4">The sequence shown here is derived from an EMBL/GenBank/DDBJ whole genome shotgun (WGS) entry which is preliminary data.</text>
</comment>
<gene>
    <name evidence="4" type="ORF">GQ466_20035</name>
</gene>
<keyword evidence="2" id="KW-0472">Membrane</keyword>
<feature type="compositionally biased region" description="Pro residues" evidence="1">
    <location>
        <begin position="104"/>
        <end position="113"/>
    </location>
</feature>
<dbReference type="OrthoDB" id="359029at2"/>
<dbReference type="RefSeq" id="WP_161104521.1">
    <property type="nucleotide sequence ID" value="NZ_JBHLYI010000007.1"/>
</dbReference>
<evidence type="ECO:0000256" key="1">
    <source>
        <dbReference type="SAM" id="MobiDB-lite"/>
    </source>
</evidence>
<organism evidence="4 5">
    <name type="scientific">Actinomadura rayongensis</name>
    <dbReference type="NCBI Taxonomy" id="1429076"/>
    <lineage>
        <taxon>Bacteria</taxon>
        <taxon>Bacillati</taxon>
        <taxon>Actinomycetota</taxon>
        <taxon>Actinomycetes</taxon>
        <taxon>Streptosporangiales</taxon>
        <taxon>Thermomonosporaceae</taxon>
        <taxon>Actinomadura</taxon>
    </lineage>
</organism>
<feature type="region of interest" description="Disordered" evidence="1">
    <location>
        <begin position="96"/>
        <end position="121"/>
    </location>
</feature>
<keyword evidence="2" id="KW-0812">Transmembrane</keyword>
<feature type="transmembrane region" description="Helical" evidence="2">
    <location>
        <begin position="35"/>
        <end position="52"/>
    </location>
</feature>
<dbReference type="NCBIfam" id="TIGR03943">
    <property type="entry name" value="TIGR03943 family putative permease subunit"/>
    <property type="match status" value="1"/>
</dbReference>
<feature type="domain" description="DUF1980" evidence="3">
    <location>
        <begin position="151"/>
        <end position="235"/>
    </location>
</feature>
<dbReference type="AlphaFoldDB" id="A0A6I4W9R8"/>
<feature type="transmembrane region" description="Helical" evidence="2">
    <location>
        <begin position="73"/>
        <end position="92"/>
    </location>
</feature>
<reference evidence="4 5" key="1">
    <citation type="submission" date="2019-12" db="EMBL/GenBank/DDBJ databases">
        <title>Nocardia macrotermitis sp. nov. and Nocardia aurantia sp. nov., isolated from the gut of the fungus growing-termite Macrotermes natalensis.</title>
        <authorList>
            <person name="Christine B."/>
            <person name="Rene B."/>
        </authorList>
    </citation>
    <scope>NUCLEOTIDE SEQUENCE [LARGE SCALE GENOMIC DNA]</scope>
    <source>
        <strain evidence="4 5">DSM 102126</strain>
    </source>
</reference>
<evidence type="ECO:0000256" key="2">
    <source>
        <dbReference type="SAM" id="Phobius"/>
    </source>
</evidence>
<protein>
    <submittedName>
        <fullName evidence="4">TIGR03943 family protein</fullName>
    </submittedName>
</protein>
<keyword evidence="2" id="KW-1133">Transmembrane helix</keyword>
<keyword evidence="5" id="KW-1185">Reference proteome</keyword>
<dbReference type="InterPro" id="IPR015402">
    <property type="entry name" value="DUF1980"/>
</dbReference>
<dbReference type="Pfam" id="PF21537">
    <property type="entry name" value="DUF1980_C"/>
    <property type="match status" value="1"/>
</dbReference>
<proteinExistence type="predicted"/>
<dbReference type="Proteomes" id="UP000431901">
    <property type="component" value="Unassembled WGS sequence"/>
</dbReference>
<evidence type="ECO:0000313" key="5">
    <source>
        <dbReference type="Proteomes" id="UP000431901"/>
    </source>
</evidence>
<evidence type="ECO:0000259" key="3">
    <source>
        <dbReference type="Pfam" id="PF21537"/>
    </source>
</evidence>
<sequence length="236" mass="24819">MSRPAQNLLLVALGAAALWITLATGEYLSYVRPGFRIPLAAAGAVLVVLGGAGMLRDRRAASAHGHHHHGPGVAWLLAAPVVAVAVVAPPALGSFSATRTASRPAPPPPPPDEGYPALPVTAEPDDMSLGEYIGRAFQAQDGRPEVLGDATVRLTGFATPRKGGGWFLTRMVIACCAGDAVPFRVVVHGAPSPGADRWVRVTGTWHRPPAGLRRTTEPALDARRVIRIPRPARPYE</sequence>
<accession>A0A6I4W9R8</accession>
<name>A0A6I4W9R8_9ACTN</name>
<evidence type="ECO:0000313" key="4">
    <source>
        <dbReference type="EMBL" id="MXQ66311.1"/>
    </source>
</evidence>